<comment type="caution">
    <text evidence="5">The sequence shown here is derived from an EMBL/GenBank/DDBJ whole genome shotgun (WGS) entry which is preliminary data.</text>
</comment>
<dbReference type="PANTHER" id="PTHR20842:SF0">
    <property type="entry name" value="ALPHA-ASPARTYL DIPEPTIDASE"/>
    <property type="match status" value="1"/>
</dbReference>
<reference evidence="5 6" key="1">
    <citation type="journal article" date="2016" name="Nat. Commun.">
        <title>Thousands of microbial genomes shed light on interconnected biogeochemical processes in an aquifer system.</title>
        <authorList>
            <person name="Anantharaman K."/>
            <person name="Brown C.T."/>
            <person name="Hug L.A."/>
            <person name="Sharon I."/>
            <person name="Castelle C.J."/>
            <person name="Probst A.J."/>
            <person name="Thomas B.C."/>
            <person name="Singh A."/>
            <person name="Wilkins M.J."/>
            <person name="Karaoz U."/>
            <person name="Brodie E.L."/>
            <person name="Williams K.H."/>
            <person name="Hubbard S.S."/>
            <person name="Banfield J.F."/>
        </authorList>
    </citation>
    <scope>NUCLEOTIDE SEQUENCE [LARGE SCALE GENOMIC DNA]</scope>
</reference>
<keyword evidence="2" id="KW-0645">Protease</keyword>
<keyword evidence="4" id="KW-0720">Serine protease</keyword>
<evidence type="ECO:0000313" key="5">
    <source>
        <dbReference type="EMBL" id="OHA77855.1"/>
    </source>
</evidence>
<name>A0A1G2RYE7_9BACT</name>
<dbReference type="GO" id="GO:0008236">
    <property type="term" value="F:serine-type peptidase activity"/>
    <property type="evidence" value="ECO:0007669"/>
    <property type="project" value="UniProtKB-KW"/>
</dbReference>
<dbReference type="Proteomes" id="UP000178222">
    <property type="component" value="Unassembled WGS sequence"/>
</dbReference>
<dbReference type="Pfam" id="PF03575">
    <property type="entry name" value="Peptidase_S51"/>
    <property type="match status" value="1"/>
</dbReference>
<evidence type="ECO:0000256" key="2">
    <source>
        <dbReference type="ARBA" id="ARBA00022670"/>
    </source>
</evidence>
<evidence type="ECO:0000313" key="6">
    <source>
        <dbReference type="Proteomes" id="UP000178222"/>
    </source>
</evidence>
<dbReference type="PANTHER" id="PTHR20842">
    <property type="entry name" value="PROTEASE S51 ALPHA-ASPARTYL DIPEPTIDASE"/>
    <property type="match status" value="1"/>
</dbReference>
<organism evidence="5 6">
    <name type="scientific">Candidatus Wildermuthbacteria bacterium RIFCSPLOWO2_02_FULL_47_9c</name>
    <dbReference type="NCBI Taxonomy" id="1802466"/>
    <lineage>
        <taxon>Bacteria</taxon>
        <taxon>Candidatus Wildermuthiibacteriota</taxon>
    </lineage>
</organism>
<proteinExistence type="inferred from homology"/>
<dbReference type="GO" id="GO:0006508">
    <property type="term" value="P:proteolysis"/>
    <property type="evidence" value="ECO:0007669"/>
    <property type="project" value="UniProtKB-KW"/>
</dbReference>
<dbReference type="EMBL" id="MHUL01000002">
    <property type="protein sequence ID" value="OHA77855.1"/>
    <property type="molecule type" value="Genomic_DNA"/>
</dbReference>
<evidence type="ECO:0000256" key="1">
    <source>
        <dbReference type="ARBA" id="ARBA00006534"/>
    </source>
</evidence>
<dbReference type="InterPro" id="IPR005320">
    <property type="entry name" value="Peptidase_S51"/>
</dbReference>
<evidence type="ECO:0000256" key="4">
    <source>
        <dbReference type="ARBA" id="ARBA00022825"/>
    </source>
</evidence>
<protein>
    <recommendedName>
        <fullName evidence="7">Peptidase S51</fullName>
    </recommendedName>
</protein>
<evidence type="ECO:0008006" key="7">
    <source>
        <dbReference type="Google" id="ProtNLM"/>
    </source>
</evidence>
<comment type="similarity">
    <text evidence="1">Belongs to the peptidase S51 family.</text>
</comment>
<evidence type="ECO:0000256" key="3">
    <source>
        <dbReference type="ARBA" id="ARBA00022801"/>
    </source>
</evidence>
<dbReference type="SUPFAM" id="SSF52317">
    <property type="entry name" value="Class I glutamine amidotransferase-like"/>
    <property type="match status" value="1"/>
</dbReference>
<dbReference type="AlphaFoldDB" id="A0A1G2RYE7"/>
<accession>A0A1G2RYE7</accession>
<gene>
    <name evidence="5" type="ORF">A3J30_02915</name>
</gene>
<dbReference type="Gene3D" id="3.40.50.880">
    <property type="match status" value="1"/>
</dbReference>
<keyword evidence="3" id="KW-0378">Hydrolase</keyword>
<sequence length="220" mass="24278">MKLLLTSGGITNQSMKDELLRLAEKPAEELVIAFIPTAANTEKGDKGWLVNDLVTLKNLNPKALDIVDFSALPRDIWQPRLEAADVLVFGGGDTFRLMHHLKKSGLAELLPGFLKMRVYVGISAGSIVTGPNFSVGQALGLYYEEIGEYGEEDGLGFVDFHIRPHLNSPDFPKVRDEYLRELAKEIPETIYAIDDETAISVADEKVKIISEGGYKVYNAP</sequence>
<dbReference type="InterPro" id="IPR029062">
    <property type="entry name" value="Class_I_gatase-like"/>
</dbReference>